<dbReference type="SMART" id="SM00316">
    <property type="entry name" value="S1"/>
    <property type="match status" value="4"/>
</dbReference>
<reference evidence="6" key="1">
    <citation type="journal article" date="2015" name="Nature">
        <title>Complex archaea that bridge the gap between prokaryotes and eukaryotes.</title>
        <authorList>
            <person name="Spang A."/>
            <person name="Saw J.H."/>
            <person name="Jorgensen S.L."/>
            <person name="Zaremba-Niedzwiedzka K."/>
            <person name="Martijn J."/>
            <person name="Lind A.E."/>
            <person name="van Eijk R."/>
            <person name="Schleper C."/>
            <person name="Guy L."/>
            <person name="Ettema T.J."/>
        </authorList>
    </citation>
    <scope>NUCLEOTIDE SEQUENCE</scope>
</reference>
<dbReference type="InterPro" id="IPR012340">
    <property type="entry name" value="NA-bd_OB-fold"/>
</dbReference>
<keyword evidence="2" id="KW-0689">Ribosomal protein</keyword>
<dbReference type="InterPro" id="IPR050437">
    <property type="entry name" value="Ribos_protein_bS1-like"/>
</dbReference>
<dbReference type="Pfam" id="PF00575">
    <property type="entry name" value="S1"/>
    <property type="match status" value="4"/>
</dbReference>
<proteinExistence type="inferred from homology"/>
<sequence length="415" mass="46569">MNLITILLLTQLLKKMGSRDKLNSMKNILEDKEDLLKPLRVGKIVEGKIIGIDRATTFLDLGIMGTGIIYGREFIEAKEILRGKKIGNKIYAKIIELDNEDGFIELSVAQAGKEIAWQEFSQQRKEGKIIKVKIIKANKGGLIAEIKGISAFLPVSQLAPEHYPRIKGGETSHILRELQKFIGKELEVKILDLNQKDNQLILSEKAKEAEKIKGILKNYKVGNIVDGEITGIVDFGVFIKFLPSDLRRPKPTTVGEGRSPSAKEGPLIQDKPAKAPTSINNTFSLEGLIHISELDWKIVEDPLEIVKIGQKVRAKIIEISDDKVSLSLKALKKDPWEGIEKKYKKGGVVSGKVSKLNPFGAFVRIAPKIQGLCHISEFGSQKKMEEDLRIDKNYNFKILLIEPKEHRMTLRLVRE</sequence>
<dbReference type="InterPro" id="IPR003029">
    <property type="entry name" value="S1_domain"/>
</dbReference>
<dbReference type="GO" id="GO:0006412">
    <property type="term" value="P:translation"/>
    <property type="evidence" value="ECO:0007669"/>
    <property type="project" value="TreeGrafter"/>
</dbReference>
<comment type="similarity">
    <text evidence="1">Belongs to the bacterial ribosomal protein bS1 family.</text>
</comment>
<dbReference type="GO" id="GO:0003729">
    <property type="term" value="F:mRNA binding"/>
    <property type="evidence" value="ECO:0007669"/>
    <property type="project" value="TreeGrafter"/>
</dbReference>
<evidence type="ECO:0000256" key="4">
    <source>
        <dbReference type="SAM" id="MobiDB-lite"/>
    </source>
</evidence>
<accession>A0A0F9UJA4</accession>
<dbReference type="GO" id="GO:0022627">
    <property type="term" value="C:cytosolic small ribosomal subunit"/>
    <property type="evidence" value="ECO:0007669"/>
    <property type="project" value="TreeGrafter"/>
</dbReference>
<evidence type="ECO:0000256" key="2">
    <source>
        <dbReference type="ARBA" id="ARBA00022980"/>
    </source>
</evidence>
<dbReference type="SUPFAM" id="SSF50249">
    <property type="entry name" value="Nucleic acid-binding proteins"/>
    <property type="match status" value="4"/>
</dbReference>
<keyword evidence="3" id="KW-0687">Ribonucleoprotein</keyword>
<organism evidence="6">
    <name type="scientific">marine sediment metagenome</name>
    <dbReference type="NCBI Taxonomy" id="412755"/>
    <lineage>
        <taxon>unclassified sequences</taxon>
        <taxon>metagenomes</taxon>
        <taxon>ecological metagenomes</taxon>
    </lineage>
</organism>
<dbReference type="EMBL" id="LAZR01000100">
    <property type="protein sequence ID" value="KKN91754.1"/>
    <property type="molecule type" value="Genomic_DNA"/>
</dbReference>
<dbReference type="PANTHER" id="PTHR10724">
    <property type="entry name" value="30S RIBOSOMAL PROTEIN S1"/>
    <property type="match status" value="1"/>
</dbReference>
<evidence type="ECO:0000259" key="5">
    <source>
        <dbReference type="PROSITE" id="PS50126"/>
    </source>
</evidence>
<feature type="region of interest" description="Disordered" evidence="4">
    <location>
        <begin position="250"/>
        <end position="271"/>
    </location>
</feature>
<evidence type="ECO:0000256" key="1">
    <source>
        <dbReference type="ARBA" id="ARBA00006767"/>
    </source>
</evidence>
<gene>
    <name evidence="6" type="ORF">LCGC14_0214220</name>
</gene>
<feature type="domain" description="S1 motif" evidence="5">
    <location>
        <begin position="127"/>
        <end position="205"/>
    </location>
</feature>
<dbReference type="GO" id="GO:0003735">
    <property type="term" value="F:structural constituent of ribosome"/>
    <property type="evidence" value="ECO:0007669"/>
    <property type="project" value="TreeGrafter"/>
</dbReference>
<dbReference type="CDD" id="cd04465">
    <property type="entry name" value="S1_RPS1_repeat_ec2_hs2"/>
    <property type="match status" value="1"/>
</dbReference>
<evidence type="ECO:0000313" key="6">
    <source>
        <dbReference type="EMBL" id="KKN91754.1"/>
    </source>
</evidence>
<dbReference type="Gene3D" id="2.40.50.140">
    <property type="entry name" value="Nucleic acid-binding proteins"/>
    <property type="match status" value="4"/>
</dbReference>
<dbReference type="PROSITE" id="PS50126">
    <property type="entry name" value="S1"/>
    <property type="match status" value="4"/>
</dbReference>
<feature type="domain" description="S1 motif" evidence="5">
    <location>
        <begin position="346"/>
        <end position="413"/>
    </location>
</feature>
<dbReference type="PANTHER" id="PTHR10724:SF7">
    <property type="entry name" value="SMALL RIBOSOMAL SUBUNIT PROTEIN BS1C"/>
    <property type="match status" value="1"/>
</dbReference>
<name>A0A0F9UJA4_9ZZZZ</name>
<protein>
    <recommendedName>
        <fullName evidence="5">S1 motif domain-containing protein</fullName>
    </recommendedName>
</protein>
<evidence type="ECO:0000256" key="3">
    <source>
        <dbReference type="ARBA" id="ARBA00023274"/>
    </source>
</evidence>
<dbReference type="AlphaFoldDB" id="A0A0F9UJA4"/>
<feature type="domain" description="S1 motif" evidence="5">
    <location>
        <begin position="42"/>
        <end position="109"/>
    </location>
</feature>
<feature type="domain" description="S1 motif" evidence="5">
    <location>
        <begin position="222"/>
        <end position="329"/>
    </location>
</feature>
<comment type="caution">
    <text evidence="6">The sequence shown here is derived from an EMBL/GenBank/DDBJ whole genome shotgun (WGS) entry which is preliminary data.</text>
</comment>